<dbReference type="Gene3D" id="1.20.1280.50">
    <property type="match status" value="1"/>
</dbReference>
<comment type="caution">
    <text evidence="2">The sequence shown here is derived from an EMBL/GenBank/DDBJ whole genome shotgun (WGS) entry which is preliminary data.</text>
</comment>
<reference evidence="2 3" key="1">
    <citation type="journal article" date="2024" name="IMA Fungus">
        <title>IMA Genome - F19 : A genome assembly and annotation guide to empower mycologists, including annotated draft genome sequences of Ceratocystis pirilliformis, Diaporthe australafricana, Fusarium ophioides, Paecilomyces lecythidis, and Sporothrix stenoceras.</title>
        <authorList>
            <person name="Aylward J."/>
            <person name="Wilson A.M."/>
            <person name="Visagie C.M."/>
            <person name="Spraker J."/>
            <person name="Barnes I."/>
            <person name="Buitendag C."/>
            <person name="Ceriani C."/>
            <person name="Del Mar Angel L."/>
            <person name="du Plessis D."/>
            <person name="Fuchs T."/>
            <person name="Gasser K."/>
            <person name="Kramer D."/>
            <person name="Li W."/>
            <person name="Munsamy K."/>
            <person name="Piso A."/>
            <person name="Price J.L."/>
            <person name="Sonnekus B."/>
            <person name="Thomas C."/>
            <person name="van der Nest A."/>
            <person name="van Dijk A."/>
            <person name="van Heerden A."/>
            <person name="van Vuuren N."/>
            <person name="Yilmaz N."/>
            <person name="Duong T.A."/>
            <person name="van der Merwe N.A."/>
            <person name="Wingfield M.J."/>
            <person name="Wingfield B.D."/>
        </authorList>
    </citation>
    <scope>NUCLEOTIDE SEQUENCE [LARGE SCALE GENOMIC DNA]</scope>
    <source>
        <strain evidence="2 3">CMW 18300</strain>
    </source>
</reference>
<evidence type="ECO:0000259" key="1">
    <source>
        <dbReference type="Pfam" id="PF12937"/>
    </source>
</evidence>
<feature type="domain" description="F-box" evidence="1">
    <location>
        <begin position="11"/>
        <end position="63"/>
    </location>
</feature>
<dbReference type="Pfam" id="PF12937">
    <property type="entry name" value="F-box-like"/>
    <property type="match status" value="1"/>
</dbReference>
<dbReference type="Proteomes" id="UP001583177">
    <property type="component" value="Unassembled WGS sequence"/>
</dbReference>
<evidence type="ECO:0000313" key="2">
    <source>
        <dbReference type="EMBL" id="KAL1875440.1"/>
    </source>
</evidence>
<organism evidence="2 3">
    <name type="scientific">Diaporthe australafricana</name>
    <dbReference type="NCBI Taxonomy" id="127596"/>
    <lineage>
        <taxon>Eukaryota</taxon>
        <taxon>Fungi</taxon>
        <taxon>Dikarya</taxon>
        <taxon>Ascomycota</taxon>
        <taxon>Pezizomycotina</taxon>
        <taxon>Sordariomycetes</taxon>
        <taxon>Sordariomycetidae</taxon>
        <taxon>Diaporthales</taxon>
        <taxon>Diaporthaceae</taxon>
        <taxon>Diaporthe</taxon>
    </lineage>
</organism>
<proteinExistence type="predicted"/>
<gene>
    <name evidence="2" type="ORF">Daus18300_003179</name>
</gene>
<protein>
    <recommendedName>
        <fullName evidence="1">F-box domain-containing protein</fullName>
    </recommendedName>
</protein>
<keyword evidence="3" id="KW-1185">Reference proteome</keyword>
<dbReference type="EMBL" id="JAWRVE010000019">
    <property type="protein sequence ID" value="KAL1875440.1"/>
    <property type="molecule type" value="Genomic_DNA"/>
</dbReference>
<sequence>MDSELSSSMNILSLPNELLIEIFSAVKSYNPANRAQHASFASSSEDIANVRLVCRRFAACSSHLLVHYVRFDGINLESLGKLEAISRHPVIRSGVHIVRFVAQFYSSSLANDVRRFAWYAVNRVFGEALKYKETLEATHDSDAESFDTRRQEGAVVLAKVKAILKTWSRVSLDEMEDAVGSWSVDFDKSNQDCLALQRRNSGVKDQSEQERHLQLLHIAHQLYRLRYKDQEQLRQDDAFIKRSAAAMARMPNARAIEFHDFQMQNSHDFQEYGDDNYSNTYFPEDDEYAGLVDIDSLVQPMSWDQATDRHLGDPPVELLFRLPTAMHQAGAQLKRVSIQTTTCAEHYYPLFEKVGINDFISLGTAISKMNLRSFIFLHQGGIKTQLRQSPSSEEIDAFDSFISAMTNSSGLERFWLRLDSGWSDGGLDADRQSGLGPFLLSDADSLDRWGKPDWRSLQDVHLSDFAMHLSDLERLAAQLKASGTRLEFLTLQRVRLLSGTWSQALEILRKVEVEYEKQLIEPKGAECEDVTMMRGGRYDAVFGRSWDDTRSLAEDFINEDMKHNPLHESYTVEFLYSVDGEDVVVVVTVGDETEDLPEAGEPQNEMVSQIISQIAY</sequence>
<accession>A0ABR3XHL3</accession>
<dbReference type="InterPro" id="IPR001810">
    <property type="entry name" value="F-box_dom"/>
</dbReference>
<name>A0ABR3XHL3_9PEZI</name>
<evidence type="ECO:0000313" key="3">
    <source>
        <dbReference type="Proteomes" id="UP001583177"/>
    </source>
</evidence>